<keyword evidence="1" id="KW-1133">Transmembrane helix</keyword>
<feature type="transmembrane region" description="Helical" evidence="1">
    <location>
        <begin position="12"/>
        <end position="39"/>
    </location>
</feature>
<accession>A0A5C4XF71</accession>
<dbReference type="AlphaFoldDB" id="A0A5C4XF71"/>
<dbReference type="OrthoDB" id="7745564at2"/>
<protein>
    <recommendedName>
        <fullName evidence="4">RDD family protein</fullName>
    </recommendedName>
</protein>
<evidence type="ECO:0000256" key="1">
    <source>
        <dbReference type="SAM" id="Phobius"/>
    </source>
</evidence>
<keyword evidence="3" id="KW-1185">Reference proteome</keyword>
<sequence length="88" mass="9857">MSDTTNVPRQPATWRIVLAAILDFFTIFWAAGFFVASTFGGRTENGFALDGGPAFLCFALIVAYFVVFNKFLGGTIWKRILRAKRTDR</sequence>
<comment type="caution">
    <text evidence="2">The sequence shown here is derived from an EMBL/GenBank/DDBJ whole genome shotgun (WGS) entry which is preliminary data.</text>
</comment>
<evidence type="ECO:0000313" key="2">
    <source>
        <dbReference type="EMBL" id="TNM62002.1"/>
    </source>
</evidence>
<evidence type="ECO:0008006" key="4">
    <source>
        <dbReference type="Google" id="ProtNLM"/>
    </source>
</evidence>
<reference evidence="2 3" key="1">
    <citation type="submission" date="2019-06" db="EMBL/GenBank/DDBJ databases">
        <title>The draft genome of Rhizobium smilacinae PTYR-5.</title>
        <authorList>
            <person name="Liu L."/>
            <person name="Li L."/>
            <person name="Zhang X."/>
        </authorList>
    </citation>
    <scope>NUCLEOTIDE SEQUENCE [LARGE SCALE GENOMIC DNA]</scope>
    <source>
        <strain evidence="2 3">PTYR-5</strain>
    </source>
</reference>
<organism evidence="2 3">
    <name type="scientific">Aliirhizobium smilacinae</name>
    <dbReference type="NCBI Taxonomy" id="1395944"/>
    <lineage>
        <taxon>Bacteria</taxon>
        <taxon>Pseudomonadati</taxon>
        <taxon>Pseudomonadota</taxon>
        <taxon>Alphaproteobacteria</taxon>
        <taxon>Hyphomicrobiales</taxon>
        <taxon>Rhizobiaceae</taxon>
        <taxon>Aliirhizobium</taxon>
    </lineage>
</organism>
<evidence type="ECO:0000313" key="3">
    <source>
        <dbReference type="Proteomes" id="UP000311605"/>
    </source>
</evidence>
<dbReference type="EMBL" id="VDMN01000004">
    <property type="protein sequence ID" value="TNM62002.1"/>
    <property type="molecule type" value="Genomic_DNA"/>
</dbReference>
<name>A0A5C4XF71_9HYPH</name>
<feature type="transmembrane region" description="Helical" evidence="1">
    <location>
        <begin position="51"/>
        <end position="72"/>
    </location>
</feature>
<dbReference type="RefSeq" id="WP_139677632.1">
    <property type="nucleotide sequence ID" value="NZ_VDMN01000004.1"/>
</dbReference>
<keyword evidence="1" id="KW-0812">Transmembrane</keyword>
<gene>
    <name evidence="2" type="ORF">FHP24_18020</name>
</gene>
<dbReference type="Proteomes" id="UP000311605">
    <property type="component" value="Unassembled WGS sequence"/>
</dbReference>
<keyword evidence="1" id="KW-0472">Membrane</keyword>
<proteinExistence type="predicted"/>